<feature type="repeat" description="TPR" evidence="3">
    <location>
        <begin position="570"/>
        <end position="603"/>
    </location>
</feature>
<comment type="caution">
    <text evidence="5">The sequence shown here is derived from an EMBL/GenBank/DDBJ whole genome shotgun (WGS) entry which is preliminary data.</text>
</comment>
<dbReference type="InterPro" id="IPR011990">
    <property type="entry name" value="TPR-like_helical_dom_sf"/>
</dbReference>
<feature type="compositionally biased region" description="Basic residues" evidence="4">
    <location>
        <begin position="802"/>
        <end position="812"/>
    </location>
</feature>
<evidence type="ECO:0000256" key="4">
    <source>
        <dbReference type="SAM" id="MobiDB-lite"/>
    </source>
</evidence>
<dbReference type="SUPFAM" id="SSF56399">
    <property type="entry name" value="ADP-ribosylation"/>
    <property type="match status" value="1"/>
</dbReference>
<dbReference type="Pfam" id="PF13424">
    <property type="entry name" value="TPR_12"/>
    <property type="match status" value="2"/>
</dbReference>
<accession>A0A819JKE4</accession>
<dbReference type="EMBL" id="CAJOBB010002029">
    <property type="protein sequence ID" value="CAF3930633.1"/>
    <property type="molecule type" value="Genomic_DNA"/>
</dbReference>
<feature type="repeat" description="TPR" evidence="3">
    <location>
        <begin position="486"/>
        <end position="519"/>
    </location>
</feature>
<proteinExistence type="predicted"/>
<sequence>MANTEQETLISTFEESTSNNYSLIWFASGINTDEYNYTQEKLELYIDYFHIFNEPDSCQKYIQSVSTGTRIIFITNKHFGEQFISQIHQFRQISIIYIYCMNPEYQGNWTKQYKKIRSIEYHLDALIDRIKIDRTQRKAYDKDESLLMNIFQEDRNNEKSTMELNGEFIQTQLLIDYLDRMETTDRDKDELTILCKKIYRENKYQQTIIDEFQNTYSSDQAIRWYTRDSFLYRVLNKALRMQDTNILFLFRFFIRDITKQLRDHQYPSAITLYRGQIISKKELKLFEESNRKFVSITSFFSTTFDPTVALSYIDSELIDDDLQSVLFEIHADPSENQSKPFAETTSISYFPDEREVLMMLGSVFRIDSVEYLTETIKLIQMTLCNHNNQNLNLVFDYMRKKRGIGTVRLALFGRVLIGMAKFQSAENHFKCLLKTLPADHPDLPDCYQALGKIYCEKCDFDRSFQCFQTALDLLRRKSNDNSFRIAYIHNSIGELYQKKVNTSEALKSFQQALKIFHELLGDNNENVAWCYNNIGIVYFMEKKYPEALAYLKKALDLKKYLLPEKHPCLGNTYINLGDVYCEQGDYDLATKYYQESNEIFQTSLTPQHPSIARALRNIGFAKELKGDFVKASIFYNQALNLRQKILSPTHPDVLESTQDIQLKYDALQIGIIEINQNSKIKPEDAAIPMFDDRTSTTTVSEEQPAIEVQKRIIRSKRQTNDDDSQDEQEIKKPKLITTRSRSNASTDATYALIQQSDELNSKKKSKRTICNESTASTKTNTTTPIKPINKKQQDDTSDSKVKVKRTGVRGRPKKQIIESPEPTFVQEESHSPIYATIQQKVSLDRTSFATVTVNSSIVQIATSNDTVDTTPKPSTFERIQSFFRATPTLTSSKRANRVIQVKNTVVAFGSSTPTNRLPTSVVKTSGLTPQPIPAASIVEKNSTPESK</sequence>
<keyword evidence="2 3" id="KW-0802">TPR repeat</keyword>
<organism evidence="5 6">
    <name type="scientific">Adineta steineri</name>
    <dbReference type="NCBI Taxonomy" id="433720"/>
    <lineage>
        <taxon>Eukaryota</taxon>
        <taxon>Metazoa</taxon>
        <taxon>Spiralia</taxon>
        <taxon>Gnathifera</taxon>
        <taxon>Rotifera</taxon>
        <taxon>Eurotatoria</taxon>
        <taxon>Bdelloidea</taxon>
        <taxon>Adinetida</taxon>
        <taxon>Adinetidae</taxon>
        <taxon>Adineta</taxon>
    </lineage>
</organism>
<dbReference type="PANTHER" id="PTHR45641">
    <property type="entry name" value="TETRATRICOPEPTIDE REPEAT PROTEIN (AFU_ORTHOLOGUE AFUA_6G03870)"/>
    <property type="match status" value="1"/>
</dbReference>
<dbReference type="SUPFAM" id="SSF48452">
    <property type="entry name" value="TPR-like"/>
    <property type="match status" value="1"/>
</dbReference>
<feature type="region of interest" description="Disordered" evidence="4">
    <location>
        <begin position="925"/>
        <end position="947"/>
    </location>
</feature>
<dbReference type="PROSITE" id="PS50005">
    <property type="entry name" value="TPR"/>
    <property type="match status" value="4"/>
</dbReference>
<dbReference type="InterPro" id="IPR019734">
    <property type="entry name" value="TPR_rpt"/>
</dbReference>
<evidence type="ECO:0000313" key="6">
    <source>
        <dbReference type="Proteomes" id="UP000663868"/>
    </source>
</evidence>
<name>A0A819JKE4_9BILA</name>
<dbReference type="AlphaFoldDB" id="A0A819JKE4"/>
<evidence type="ECO:0000313" key="5">
    <source>
        <dbReference type="EMBL" id="CAF3930633.1"/>
    </source>
</evidence>
<dbReference type="PROSITE" id="PS51996">
    <property type="entry name" value="TR_MART"/>
    <property type="match status" value="1"/>
</dbReference>
<evidence type="ECO:0000256" key="2">
    <source>
        <dbReference type="ARBA" id="ARBA00022803"/>
    </source>
</evidence>
<dbReference type="PANTHER" id="PTHR45641:SF19">
    <property type="entry name" value="NEPHROCYSTIN-3"/>
    <property type="match status" value="1"/>
</dbReference>
<feature type="repeat" description="TPR" evidence="3">
    <location>
        <begin position="528"/>
        <end position="561"/>
    </location>
</feature>
<evidence type="ECO:0000256" key="3">
    <source>
        <dbReference type="PROSITE-ProRule" id="PRU00339"/>
    </source>
</evidence>
<protein>
    <submittedName>
        <fullName evidence="5">Uncharacterized protein</fullName>
    </submittedName>
</protein>
<reference evidence="5" key="1">
    <citation type="submission" date="2021-02" db="EMBL/GenBank/DDBJ databases">
        <authorList>
            <person name="Nowell W R."/>
        </authorList>
    </citation>
    <scope>NUCLEOTIDE SEQUENCE</scope>
</reference>
<feature type="region of interest" description="Disordered" evidence="4">
    <location>
        <begin position="761"/>
        <end position="812"/>
    </location>
</feature>
<gene>
    <name evidence="5" type="ORF">KXQ929_LOCUS24443</name>
</gene>
<dbReference type="Proteomes" id="UP000663868">
    <property type="component" value="Unassembled WGS sequence"/>
</dbReference>
<feature type="repeat" description="TPR" evidence="3">
    <location>
        <begin position="444"/>
        <end position="477"/>
    </location>
</feature>
<dbReference type="Gene3D" id="3.90.176.10">
    <property type="entry name" value="Toxin ADP-ribosyltransferase, Chain A, domain 1"/>
    <property type="match status" value="1"/>
</dbReference>
<feature type="compositionally biased region" description="Basic and acidic residues" evidence="4">
    <location>
        <begin position="791"/>
        <end position="801"/>
    </location>
</feature>
<feature type="compositionally biased region" description="Low complexity" evidence="4">
    <location>
        <begin position="777"/>
        <end position="787"/>
    </location>
</feature>
<evidence type="ECO:0000256" key="1">
    <source>
        <dbReference type="ARBA" id="ARBA00022737"/>
    </source>
</evidence>
<dbReference type="Gene3D" id="1.25.40.10">
    <property type="entry name" value="Tetratricopeptide repeat domain"/>
    <property type="match status" value="2"/>
</dbReference>
<keyword evidence="1" id="KW-0677">Repeat</keyword>
<feature type="compositionally biased region" description="Polar residues" evidence="4">
    <location>
        <begin position="737"/>
        <end position="748"/>
    </location>
</feature>
<feature type="region of interest" description="Disordered" evidence="4">
    <location>
        <begin position="693"/>
        <end position="748"/>
    </location>
</feature>
<dbReference type="SMART" id="SM00028">
    <property type="entry name" value="TPR"/>
    <property type="match status" value="6"/>
</dbReference>